<evidence type="ECO:0000313" key="2">
    <source>
        <dbReference type="EMBL" id="MZL32223.1"/>
    </source>
</evidence>
<dbReference type="Pfam" id="PF07009">
    <property type="entry name" value="NusG_II"/>
    <property type="match status" value="1"/>
</dbReference>
<keyword evidence="1" id="KW-0472">Membrane</keyword>
<organism evidence="3 4">
    <name type="scientific">Blautia wexlerae</name>
    <dbReference type="NCBI Taxonomy" id="418240"/>
    <lineage>
        <taxon>Bacteria</taxon>
        <taxon>Bacillati</taxon>
        <taxon>Bacillota</taxon>
        <taxon>Clostridia</taxon>
        <taxon>Lachnospirales</taxon>
        <taxon>Lachnospiraceae</taxon>
        <taxon>Blautia</taxon>
    </lineage>
</organism>
<reference evidence="4 5" key="1">
    <citation type="journal article" date="2019" name="Nat. Med.">
        <title>A library of human gut bacterial isolates paired with longitudinal multiomics data enables mechanistic microbiome research.</title>
        <authorList>
            <person name="Poyet M."/>
            <person name="Groussin M."/>
            <person name="Gibbons S.M."/>
            <person name="Avila-Pacheco J."/>
            <person name="Jiang X."/>
            <person name="Kearney S.M."/>
            <person name="Perrotta A.R."/>
            <person name="Berdy B."/>
            <person name="Zhao S."/>
            <person name="Lieberman T.D."/>
            <person name="Swanson P.K."/>
            <person name="Smith M."/>
            <person name="Roesemann S."/>
            <person name="Alexander J.E."/>
            <person name="Rich S.A."/>
            <person name="Livny J."/>
            <person name="Vlamakis H."/>
            <person name="Clish C."/>
            <person name="Bullock K."/>
            <person name="Deik A."/>
            <person name="Scott J."/>
            <person name="Pierce K.A."/>
            <person name="Xavier R.J."/>
            <person name="Alm E.J."/>
        </authorList>
    </citation>
    <scope>NUCLEOTIDE SEQUENCE [LARGE SCALE GENOMIC DNA]</scope>
    <source>
        <strain evidence="2 5">BIOML-A1</strain>
        <strain evidence="3 4">BIOML-A12</strain>
    </source>
</reference>
<protein>
    <submittedName>
        <fullName evidence="3">NusG domain II-containing protein</fullName>
    </submittedName>
</protein>
<keyword evidence="1" id="KW-1133">Transmembrane helix</keyword>
<comment type="caution">
    <text evidence="3">The sequence shown here is derived from an EMBL/GenBank/DDBJ whole genome shotgun (WGS) entry which is preliminary data.</text>
</comment>
<dbReference type="Gene3D" id="2.60.320.10">
    <property type="entry name" value="N-utilization substance G protein NusG, insert domain"/>
    <property type="match status" value="1"/>
</dbReference>
<name>A0A6L8XSE9_9FIRM</name>
<evidence type="ECO:0000313" key="5">
    <source>
        <dbReference type="Proteomes" id="UP000477285"/>
    </source>
</evidence>
<gene>
    <name evidence="3" type="ORF">GT712_07645</name>
    <name evidence="2" type="ORF">GT728_03180</name>
</gene>
<evidence type="ECO:0000313" key="4">
    <source>
        <dbReference type="Proteomes" id="UP000477156"/>
    </source>
</evidence>
<dbReference type="AlphaFoldDB" id="A0A6L8XSE9"/>
<feature type="transmembrane region" description="Helical" evidence="1">
    <location>
        <begin position="12"/>
        <end position="31"/>
    </location>
</feature>
<accession>A0A6L8XSE9</accession>
<dbReference type="RefSeq" id="WP_044952115.1">
    <property type="nucleotide sequence ID" value="NZ_JAAIMY010000007.1"/>
</dbReference>
<dbReference type="Proteomes" id="UP000477156">
    <property type="component" value="Unassembled WGS sequence"/>
</dbReference>
<keyword evidence="1" id="KW-0812">Transmembrane</keyword>
<evidence type="ECO:0000313" key="3">
    <source>
        <dbReference type="EMBL" id="MZS88944.1"/>
    </source>
</evidence>
<dbReference type="Proteomes" id="UP000477285">
    <property type="component" value="Unassembled WGS sequence"/>
</dbReference>
<dbReference type="InterPro" id="IPR038690">
    <property type="entry name" value="NusG_2_sf"/>
</dbReference>
<dbReference type="EMBL" id="WWVQ01000005">
    <property type="protein sequence ID" value="MZL32223.1"/>
    <property type="molecule type" value="Genomic_DNA"/>
</dbReference>
<dbReference type="EMBL" id="WWVF01000012">
    <property type="protein sequence ID" value="MZS88944.1"/>
    <property type="molecule type" value="Genomic_DNA"/>
</dbReference>
<evidence type="ECO:0000256" key="1">
    <source>
        <dbReference type="SAM" id="Phobius"/>
    </source>
</evidence>
<sequence>MEYNILKKKEFIFIGGILILALAMWGGMSLINKGSHGSIRITVDGKEYGTYSLEKDQTIKINDTNVCEIKDGQARMISAQCPDHLCMKQKAIDEKGGTIVCLPNKVVIEGEKSTDSKKTDEPVIDAVT</sequence>
<proteinExistence type="predicted"/>
<dbReference type="CDD" id="cd09911">
    <property type="entry name" value="Lin0431_like"/>
    <property type="match status" value="1"/>
</dbReference>